<organism evidence="3 4">
    <name type="scientific">Chaetoceros tenuissimus</name>
    <dbReference type="NCBI Taxonomy" id="426638"/>
    <lineage>
        <taxon>Eukaryota</taxon>
        <taxon>Sar</taxon>
        <taxon>Stramenopiles</taxon>
        <taxon>Ochrophyta</taxon>
        <taxon>Bacillariophyta</taxon>
        <taxon>Coscinodiscophyceae</taxon>
        <taxon>Chaetocerotophycidae</taxon>
        <taxon>Chaetocerotales</taxon>
        <taxon>Chaetocerotaceae</taxon>
        <taxon>Chaetoceros</taxon>
    </lineage>
</organism>
<sequence length="407" mass="46724">MQNEYANSTAFDFSNYDSSSEDEAAKPPKTTRKRSRCFEPTSSASLAAPTFHELHTVETSSTSTNLDFIIYGHPCMLHEDRNGFAKELEDEKNLIDVLDAECCDHEITYAATTTSSEERNQMNINDGDSMHLYVDKYDVRTLMTREDLLLMTNEDTYYRKNEEWDDDLTLEERKQLEELRFGDMYISGSSIRYQEHDDPKDEAVEREPKQSHLSDGSIDTSTIQTKNEQSTVAASDKKDEENSTNTIFVLEASIRSIIPANTTIPSTKRQFDIIQMTAKKSCDQPQFELFLKVKEETNPDFQFLSEKNELYPFYLAMKKSLETKPDKPSESRKKAIGLLDMYSSSSDEENEQESHIGVASIDEKVIKEEVSANAQSNTENSNELSKEEKRAMRLKKAKLLRHRFQQS</sequence>
<keyword evidence="4" id="KW-1185">Reference proteome</keyword>
<gene>
    <name evidence="3" type="ORF">CTEN210_12249</name>
</gene>
<feature type="region of interest" description="Disordered" evidence="1">
    <location>
        <begin position="190"/>
        <end position="240"/>
    </location>
</feature>
<dbReference type="InterPro" id="IPR000061">
    <property type="entry name" value="Surp"/>
</dbReference>
<feature type="compositionally biased region" description="Basic and acidic residues" evidence="1">
    <location>
        <begin position="193"/>
        <end position="212"/>
    </location>
</feature>
<feature type="compositionally biased region" description="Polar residues" evidence="1">
    <location>
        <begin position="213"/>
        <end position="233"/>
    </location>
</feature>
<evidence type="ECO:0000313" key="4">
    <source>
        <dbReference type="Proteomes" id="UP001054902"/>
    </source>
</evidence>
<name>A0AAD3HAB3_9STRA</name>
<feature type="domain" description="SURP motif" evidence="2">
    <location>
        <begin position="270"/>
        <end position="314"/>
    </location>
</feature>
<dbReference type="PROSITE" id="PS50128">
    <property type="entry name" value="SURP"/>
    <property type="match status" value="1"/>
</dbReference>
<protein>
    <recommendedName>
        <fullName evidence="2">SURP motif domain-containing protein</fullName>
    </recommendedName>
</protein>
<comment type="caution">
    <text evidence="3">The sequence shown here is derived from an EMBL/GenBank/DDBJ whole genome shotgun (WGS) entry which is preliminary data.</text>
</comment>
<reference evidence="3 4" key="1">
    <citation type="journal article" date="2021" name="Sci. Rep.">
        <title>The genome of the diatom Chaetoceros tenuissimus carries an ancient integrated fragment of an extant virus.</title>
        <authorList>
            <person name="Hongo Y."/>
            <person name="Kimura K."/>
            <person name="Takaki Y."/>
            <person name="Yoshida Y."/>
            <person name="Baba S."/>
            <person name="Kobayashi G."/>
            <person name="Nagasaki K."/>
            <person name="Hano T."/>
            <person name="Tomaru Y."/>
        </authorList>
    </citation>
    <scope>NUCLEOTIDE SEQUENCE [LARGE SCALE GENOMIC DNA]</scope>
    <source>
        <strain evidence="3 4">NIES-3715</strain>
    </source>
</reference>
<accession>A0AAD3HAB3</accession>
<dbReference type="Pfam" id="PF01805">
    <property type="entry name" value="Surp"/>
    <property type="match status" value="1"/>
</dbReference>
<dbReference type="GO" id="GO:0003723">
    <property type="term" value="F:RNA binding"/>
    <property type="evidence" value="ECO:0007669"/>
    <property type="project" value="InterPro"/>
</dbReference>
<dbReference type="Proteomes" id="UP001054902">
    <property type="component" value="Unassembled WGS sequence"/>
</dbReference>
<evidence type="ECO:0000313" key="3">
    <source>
        <dbReference type="EMBL" id="GFH55773.1"/>
    </source>
</evidence>
<dbReference type="Gene3D" id="1.10.10.790">
    <property type="entry name" value="Surp module"/>
    <property type="match status" value="1"/>
</dbReference>
<evidence type="ECO:0000256" key="1">
    <source>
        <dbReference type="SAM" id="MobiDB-lite"/>
    </source>
</evidence>
<dbReference type="EMBL" id="BLLK01000051">
    <property type="protein sequence ID" value="GFH55773.1"/>
    <property type="molecule type" value="Genomic_DNA"/>
</dbReference>
<feature type="region of interest" description="Disordered" evidence="1">
    <location>
        <begin position="1"/>
        <end position="40"/>
    </location>
</feature>
<feature type="compositionally biased region" description="Polar residues" evidence="1">
    <location>
        <begin position="372"/>
        <end position="383"/>
    </location>
</feature>
<proteinExistence type="predicted"/>
<evidence type="ECO:0000259" key="2">
    <source>
        <dbReference type="PROSITE" id="PS50128"/>
    </source>
</evidence>
<dbReference type="AlphaFoldDB" id="A0AAD3HAB3"/>
<feature type="compositionally biased region" description="Polar residues" evidence="1">
    <location>
        <begin position="1"/>
        <end position="18"/>
    </location>
</feature>
<feature type="region of interest" description="Disordered" evidence="1">
    <location>
        <begin position="370"/>
        <end position="390"/>
    </location>
</feature>
<dbReference type="SUPFAM" id="SSF109905">
    <property type="entry name" value="Surp module (SWAP domain)"/>
    <property type="match status" value="1"/>
</dbReference>
<dbReference type="InterPro" id="IPR035967">
    <property type="entry name" value="SWAP/Surp_sf"/>
</dbReference>
<dbReference type="GO" id="GO:0006396">
    <property type="term" value="P:RNA processing"/>
    <property type="evidence" value="ECO:0007669"/>
    <property type="project" value="InterPro"/>
</dbReference>